<evidence type="ECO:0008006" key="4">
    <source>
        <dbReference type="Google" id="ProtNLM"/>
    </source>
</evidence>
<dbReference type="Proteomes" id="UP000078142">
    <property type="component" value="Chromosome"/>
</dbReference>
<proteinExistence type="predicted"/>
<keyword evidence="1" id="KW-1133">Transmembrane helix</keyword>
<evidence type="ECO:0000313" key="3">
    <source>
        <dbReference type="Proteomes" id="UP000078142"/>
    </source>
</evidence>
<evidence type="ECO:0000313" key="2">
    <source>
        <dbReference type="EMBL" id="ANH98931.1"/>
    </source>
</evidence>
<protein>
    <recommendedName>
        <fullName evidence="4">Zinc ribbon domain-containing protein</fullName>
    </recommendedName>
</protein>
<evidence type="ECO:0000256" key="1">
    <source>
        <dbReference type="SAM" id="Phobius"/>
    </source>
</evidence>
<name>A0AAC9BU75_9PSED</name>
<organism evidence="2 3">
    <name type="scientific">Pseudomonas koreensis</name>
    <dbReference type="NCBI Taxonomy" id="198620"/>
    <lineage>
        <taxon>Bacteria</taxon>
        <taxon>Pseudomonadati</taxon>
        <taxon>Pseudomonadota</taxon>
        <taxon>Gammaproteobacteria</taxon>
        <taxon>Pseudomonadales</taxon>
        <taxon>Pseudomonadaceae</taxon>
        <taxon>Pseudomonas</taxon>
    </lineage>
</organism>
<dbReference type="GeneID" id="93489976"/>
<accession>A0AAC9BU75</accession>
<reference evidence="2 3" key="1">
    <citation type="submission" date="2016-05" db="EMBL/GenBank/DDBJ databases">
        <authorList>
            <person name="Wang S."/>
            <person name="Zhu B."/>
        </authorList>
    </citation>
    <scope>NUCLEOTIDE SEQUENCE [LARGE SCALE GENOMIC DNA]</scope>
    <source>
        <strain evidence="2 3">CRS05-R5</strain>
    </source>
</reference>
<dbReference type="AlphaFoldDB" id="A0AAC9BU75"/>
<gene>
    <name evidence="2" type="ORF">A8L59_16415</name>
</gene>
<keyword evidence="1" id="KW-0472">Membrane</keyword>
<dbReference type="RefSeq" id="WP_064588218.1">
    <property type="nucleotide sequence ID" value="NZ_CP015852.1"/>
</dbReference>
<feature type="transmembrane region" description="Helical" evidence="1">
    <location>
        <begin position="43"/>
        <end position="62"/>
    </location>
</feature>
<keyword evidence="1" id="KW-0812">Transmembrane</keyword>
<sequence length="189" mass="19916">MRGFGFLIVAAGIIVMIAATTMDVSVPSGLGRVNNLGLMADRQNYTLIGGVILIAGLLMVIFGRRTQAAAESAFDTRPCPLCAETIKNAAVKCKHCGGDVDKDTTRITSALRFGWVARVICADEATRSRVSADIAGAGFPVVEMHKVGGVAAGAFENKSDAESAAKHLENQLGYATTVMFRDKISGDYT</sequence>
<dbReference type="EMBL" id="CP015852">
    <property type="protein sequence ID" value="ANH98931.1"/>
    <property type="molecule type" value="Genomic_DNA"/>
</dbReference>